<sequence length="193" mass="22634">MLPSIKKACLNVMLRMKEKLIEMVIEMIEMEKVTDYTCDPDYIASWNKLMGKSRDRFLKAVTIYDSEWELDDFETAEFDMEGYGTIRVEHLFSVPSDTRNQAFDLTVRVTAYWNIVLKRMVDWIALELRFGIHKMVNKEMEKEIVYEVMVRGGVMEKMLEEPTSVAAKRERLQKSISLLQESKEIINQAMDGI</sequence>
<dbReference type="AlphaFoldDB" id="A0AAU9P2Y4"/>
<dbReference type="GO" id="GO:0005737">
    <property type="term" value="C:cytoplasm"/>
    <property type="evidence" value="ECO:0007669"/>
    <property type="project" value="TreeGrafter"/>
</dbReference>
<proteinExistence type="predicted"/>
<reference evidence="3 4" key="1">
    <citation type="submission" date="2022-01" db="EMBL/GenBank/DDBJ databases">
        <authorList>
            <person name="Xiong W."/>
            <person name="Schranz E."/>
        </authorList>
    </citation>
    <scope>NUCLEOTIDE SEQUENCE [LARGE SCALE GENOMIC DNA]</scope>
</reference>
<dbReference type="EMBL" id="CAKMRJ010005523">
    <property type="protein sequence ID" value="CAH1444432.1"/>
    <property type="molecule type" value="Genomic_DNA"/>
</dbReference>
<organism evidence="3 4">
    <name type="scientific">Lactuca virosa</name>
    <dbReference type="NCBI Taxonomy" id="75947"/>
    <lineage>
        <taxon>Eukaryota</taxon>
        <taxon>Viridiplantae</taxon>
        <taxon>Streptophyta</taxon>
        <taxon>Embryophyta</taxon>
        <taxon>Tracheophyta</taxon>
        <taxon>Spermatophyta</taxon>
        <taxon>Magnoliopsida</taxon>
        <taxon>eudicotyledons</taxon>
        <taxon>Gunneridae</taxon>
        <taxon>Pentapetalae</taxon>
        <taxon>asterids</taxon>
        <taxon>campanulids</taxon>
        <taxon>Asterales</taxon>
        <taxon>Asteraceae</taxon>
        <taxon>Cichorioideae</taxon>
        <taxon>Cichorieae</taxon>
        <taxon>Lactucinae</taxon>
        <taxon>Lactuca</taxon>
    </lineage>
</organism>
<dbReference type="GO" id="GO:0016020">
    <property type="term" value="C:membrane"/>
    <property type="evidence" value="ECO:0007669"/>
    <property type="project" value="TreeGrafter"/>
</dbReference>
<dbReference type="SMART" id="SM00302">
    <property type="entry name" value="GED"/>
    <property type="match status" value="1"/>
</dbReference>
<protein>
    <recommendedName>
        <fullName evidence="2">GED domain-containing protein</fullName>
    </recommendedName>
</protein>
<keyword evidence="1" id="KW-0505">Motor protein</keyword>
<accession>A0AAU9P2Y4</accession>
<dbReference type="GO" id="GO:0008017">
    <property type="term" value="F:microtubule binding"/>
    <property type="evidence" value="ECO:0007669"/>
    <property type="project" value="TreeGrafter"/>
</dbReference>
<feature type="domain" description="GED" evidence="2">
    <location>
        <begin position="102"/>
        <end position="193"/>
    </location>
</feature>
<dbReference type="PROSITE" id="PS51388">
    <property type="entry name" value="GED"/>
    <property type="match status" value="1"/>
</dbReference>
<dbReference type="PANTHER" id="PTHR11566">
    <property type="entry name" value="DYNAMIN"/>
    <property type="match status" value="1"/>
</dbReference>
<keyword evidence="4" id="KW-1185">Reference proteome</keyword>
<evidence type="ECO:0000313" key="4">
    <source>
        <dbReference type="Proteomes" id="UP001157418"/>
    </source>
</evidence>
<dbReference type="PANTHER" id="PTHR11566:SF186">
    <property type="entry name" value="DYNAMIN CENTRAL DOMAIN, GTPASE EFFECTOR DOMAIN-CONTAINING PROTEIN-RELATED"/>
    <property type="match status" value="1"/>
</dbReference>
<dbReference type="Proteomes" id="UP001157418">
    <property type="component" value="Unassembled WGS sequence"/>
</dbReference>
<dbReference type="Pfam" id="PF02212">
    <property type="entry name" value="GED"/>
    <property type="match status" value="1"/>
</dbReference>
<evidence type="ECO:0000313" key="3">
    <source>
        <dbReference type="EMBL" id="CAH1444432.1"/>
    </source>
</evidence>
<dbReference type="InterPro" id="IPR022812">
    <property type="entry name" value="Dynamin"/>
</dbReference>
<comment type="caution">
    <text evidence="3">The sequence shown here is derived from an EMBL/GenBank/DDBJ whole genome shotgun (WGS) entry which is preliminary data.</text>
</comment>
<dbReference type="InterPro" id="IPR003130">
    <property type="entry name" value="GED"/>
</dbReference>
<dbReference type="GO" id="GO:0005525">
    <property type="term" value="F:GTP binding"/>
    <property type="evidence" value="ECO:0007669"/>
    <property type="project" value="InterPro"/>
</dbReference>
<dbReference type="InterPro" id="IPR020850">
    <property type="entry name" value="GED_dom"/>
</dbReference>
<evidence type="ECO:0000259" key="2">
    <source>
        <dbReference type="PROSITE" id="PS51388"/>
    </source>
</evidence>
<dbReference type="Gene3D" id="1.20.120.1240">
    <property type="entry name" value="Dynamin, middle domain"/>
    <property type="match status" value="1"/>
</dbReference>
<dbReference type="GO" id="GO:0005874">
    <property type="term" value="C:microtubule"/>
    <property type="evidence" value="ECO:0007669"/>
    <property type="project" value="TreeGrafter"/>
</dbReference>
<gene>
    <name evidence="3" type="ORF">LVIROSA_LOCUS30260</name>
</gene>
<name>A0AAU9P2Y4_9ASTR</name>
<evidence type="ECO:0000256" key="1">
    <source>
        <dbReference type="ARBA" id="ARBA00023175"/>
    </source>
</evidence>
<dbReference type="GO" id="GO:0003924">
    <property type="term" value="F:GTPase activity"/>
    <property type="evidence" value="ECO:0007669"/>
    <property type="project" value="InterPro"/>
</dbReference>